<evidence type="ECO:0000313" key="6">
    <source>
        <dbReference type="EMBL" id="MBB5965611.1"/>
    </source>
</evidence>
<evidence type="ECO:0000256" key="1">
    <source>
        <dbReference type="ARBA" id="ARBA00022630"/>
    </source>
</evidence>
<dbReference type="GO" id="GO:0008726">
    <property type="term" value="F:alkanesulfonate monooxygenase activity"/>
    <property type="evidence" value="ECO:0007669"/>
    <property type="project" value="TreeGrafter"/>
</dbReference>
<keyword evidence="3" id="KW-0560">Oxidoreductase</keyword>
<sequence length="288" mass="31166">MKFGVPLGLIHPDAWKDVAVAADELGFESVWLPEHLVFATDLSLAVYPGTDEPGISPGTPLFDAPAYLCWLAGLTSRVRLGTAVHLYALRHPFVSARAFATLDRVSGGRAVCGVGAGWYEGEWRAAGVDFTTRGPRLDEAIEVTRRLWSEPVVAHAGRFYDFPEVAFEPKPVQERLPILAGGESGAALRRAARLCDGWISMPHSLASVRPQLDRLAALRDGTRPEGGAGSGDAGGRPFSVTVHAYELAGPAEVPEWERLGVDRMIVRPWRRSRDAVTALEAFAADHLP</sequence>
<keyword evidence="7" id="KW-1185">Reference proteome</keyword>
<dbReference type="SUPFAM" id="SSF51679">
    <property type="entry name" value="Bacterial luciferase-like"/>
    <property type="match status" value="1"/>
</dbReference>
<accession>A0A841D5V6</accession>
<feature type="domain" description="Luciferase-like" evidence="5">
    <location>
        <begin position="12"/>
        <end position="217"/>
    </location>
</feature>
<dbReference type="GO" id="GO:0046306">
    <property type="term" value="P:alkanesulfonate catabolic process"/>
    <property type="evidence" value="ECO:0007669"/>
    <property type="project" value="TreeGrafter"/>
</dbReference>
<dbReference type="RefSeq" id="WP_184945149.1">
    <property type="nucleotide sequence ID" value="NZ_BAAAWZ010000001.1"/>
</dbReference>
<organism evidence="6 7">
    <name type="scientific">Planomonospora venezuelensis</name>
    <dbReference type="NCBI Taxonomy" id="1999"/>
    <lineage>
        <taxon>Bacteria</taxon>
        <taxon>Bacillati</taxon>
        <taxon>Actinomycetota</taxon>
        <taxon>Actinomycetes</taxon>
        <taxon>Streptosporangiales</taxon>
        <taxon>Streptosporangiaceae</taxon>
        <taxon>Planomonospora</taxon>
    </lineage>
</organism>
<dbReference type="Proteomes" id="UP000562352">
    <property type="component" value="Unassembled WGS sequence"/>
</dbReference>
<dbReference type="EMBL" id="JACHJJ010000018">
    <property type="protein sequence ID" value="MBB5965611.1"/>
    <property type="molecule type" value="Genomic_DNA"/>
</dbReference>
<keyword evidence="2" id="KW-0288">FMN</keyword>
<proteinExistence type="predicted"/>
<comment type="caution">
    <text evidence="6">The sequence shown here is derived from an EMBL/GenBank/DDBJ whole genome shotgun (WGS) entry which is preliminary data.</text>
</comment>
<evidence type="ECO:0000256" key="3">
    <source>
        <dbReference type="ARBA" id="ARBA00023002"/>
    </source>
</evidence>
<evidence type="ECO:0000313" key="7">
    <source>
        <dbReference type="Proteomes" id="UP000562352"/>
    </source>
</evidence>
<dbReference type="AlphaFoldDB" id="A0A841D5V6"/>
<evidence type="ECO:0000256" key="4">
    <source>
        <dbReference type="ARBA" id="ARBA00023033"/>
    </source>
</evidence>
<evidence type="ECO:0000259" key="5">
    <source>
        <dbReference type="Pfam" id="PF00296"/>
    </source>
</evidence>
<dbReference type="PANTHER" id="PTHR42847">
    <property type="entry name" value="ALKANESULFONATE MONOOXYGENASE"/>
    <property type="match status" value="1"/>
</dbReference>
<dbReference type="Pfam" id="PF00296">
    <property type="entry name" value="Bac_luciferase"/>
    <property type="match status" value="1"/>
</dbReference>
<dbReference type="NCBIfam" id="TIGR03619">
    <property type="entry name" value="F420_Rv2161c"/>
    <property type="match status" value="1"/>
</dbReference>
<dbReference type="Gene3D" id="3.20.20.30">
    <property type="entry name" value="Luciferase-like domain"/>
    <property type="match status" value="1"/>
</dbReference>
<dbReference type="InterPro" id="IPR050172">
    <property type="entry name" value="SsuD_RutA_monooxygenase"/>
</dbReference>
<evidence type="ECO:0000256" key="2">
    <source>
        <dbReference type="ARBA" id="ARBA00022643"/>
    </source>
</evidence>
<name>A0A841D5V6_PLAVE</name>
<dbReference type="InterPro" id="IPR011251">
    <property type="entry name" value="Luciferase-like_dom"/>
</dbReference>
<protein>
    <submittedName>
        <fullName evidence="6">Putative F420-dependent oxidoreductase</fullName>
    </submittedName>
</protein>
<dbReference type="InterPro" id="IPR036661">
    <property type="entry name" value="Luciferase-like_sf"/>
</dbReference>
<keyword evidence="1" id="KW-0285">Flavoprotein</keyword>
<keyword evidence="4" id="KW-0503">Monooxygenase</keyword>
<dbReference type="InterPro" id="IPR019921">
    <property type="entry name" value="Lucif-like_OxRdtase_Rv2161c"/>
</dbReference>
<reference evidence="6 7" key="1">
    <citation type="submission" date="2020-08" db="EMBL/GenBank/DDBJ databases">
        <title>Genomic Encyclopedia of Type Strains, Phase III (KMG-III): the genomes of soil and plant-associated and newly described type strains.</title>
        <authorList>
            <person name="Whitman W."/>
        </authorList>
    </citation>
    <scope>NUCLEOTIDE SEQUENCE [LARGE SCALE GENOMIC DNA]</scope>
    <source>
        <strain evidence="6 7">CECT 3303</strain>
    </source>
</reference>
<gene>
    <name evidence="6" type="ORF">FHS22_004901</name>
</gene>
<dbReference type="PANTHER" id="PTHR42847:SF4">
    <property type="entry name" value="ALKANESULFONATE MONOOXYGENASE-RELATED"/>
    <property type="match status" value="1"/>
</dbReference>